<gene>
    <name evidence="1" type="ORF">EZS28_043882</name>
</gene>
<accession>A0A5J4TRR4</accession>
<dbReference type="AlphaFoldDB" id="A0A5J4TRR4"/>
<reference evidence="1 2" key="1">
    <citation type="submission" date="2019-03" db="EMBL/GenBank/DDBJ databases">
        <title>Single cell metagenomics reveals metabolic interactions within the superorganism composed of flagellate Streblomastix strix and complex community of Bacteroidetes bacteria on its surface.</title>
        <authorList>
            <person name="Treitli S.C."/>
            <person name="Kolisko M."/>
            <person name="Husnik F."/>
            <person name="Keeling P."/>
            <person name="Hampl V."/>
        </authorList>
    </citation>
    <scope>NUCLEOTIDE SEQUENCE [LARGE SCALE GENOMIC DNA]</scope>
    <source>
        <strain evidence="1">ST1C</strain>
    </source>
</reference>
<evidence type="ECO:0000313" key="2">
    <source>
        <dbReference type="Proteomes" id="UP000324800"/>
    </source>
</evidence>
<organism evidence="1 2">
    <name type="scientific">Streblomastix strix</name>
    <dbReference type="NCBI Taxonomy" id="222440"/>
    <lineage>
        <taxon>Eukaryota</taxon>
        <taxon>Metamonada</taxon>
        <taxon>Preaxostyla</taxon>
        <taxon>Oxymonadida</taxon>
        <taxon>Streblomastigidae</taxon>
        <taxon>Streblomastix</taxon>
    </lineage>
</organism>
<protein>
    <submittedName>
        <fullName evidence="1">Uncharacterized protein</fullName>
    </submittedName>
</protein>
<dbReference type="SUPFAM" id="SSF48371">
    <property type="entry name" value="ARM repeat"/>
    <property type="match status" value="1"/>
</dbReference>
<evidence type="ECO:0000313" key="1">
    <source>
        <dbReference type="EMBL" id="KAA6360592.1"/>
    </source>
</evidence>
<proteinExistence type="predicted"/>
<sequence>MDKTKQQLEIVEQGTDEQKNTIKVKKTIKCQQILSHIIGKKDIECRKQAFESGVTAALINFLTTQPFESINQSHIWTLYELISGEMPFLPQIYDLKPFQVLFRLIDHPDVSVVYRAVLTMQTLLSSAEQSMKSDSTQQTLLQDVVSCDGINKLYSLYKKKVNDRMTNATAFNLALLLIAGDNQYSAMQNDLIAYLKSDINNTASFSKDNSIKALKFLARNEAIREEIEKDGFKIPE</sequence>
<dbReference type="InterPro" id="IPR011989">
    <property type="entry name" value="ARM-like"/>
</dbReference>
<dbReference type="Proteomes" id="UP000324800">
    <property type="component" value="Unassembled WGS sequence"/>
</dbReference>
<dbReference type="InterPro" id="IPR016024">
    <property type="entry name" value="ARM-type_fold"/>
</dbReference>
<comment type="caution">
    <text evidence="1">The sequence shown here is derived from an EMBL/GenBank/DDBJ whole genome shotgun (WGS) entry which is preliminary data.</text>
</comment>
<name>A0A5J4TRR4_9EUKA</name>
<dbReference type="Gene3D" id="1.25.10.10">
    <property type="entry name" value="Leucine-rich Repeat Variant"/>
    <property type="match status" value="1"/>
</dbReference>
<dbReference type="EMBL" id="SNRW01026728">
    <property type="protein sequence ID" value="KAA6360592.1"/>
    <property type="molecule type" value="Genomic_DNA"/>
</dbReference>